<feature type="chain" id="PRO_5047479386" description="Peptidase" evidence="1">
    <location>
        <begin position="26"/>
        <end position="413"/>
    </location>
</feature>
<feature type="signal peptide" evidence="1">
    <location>
        <begin position="1"/>
        <end position="25"/>
    </location>
</feature>
<evidence type="ECO:0000313" key="3">
    <source>
        <dbReference type="Proteomes" id="UP000679992"/>
    </source>
</evidence>
<reference evidence="2 3" key="1">
    <citation type="submission" date="2021-03" db="EMBL/GenBank/DDBJ databases">
        <title>Antimicrobial resistance genes in bacteria isolated from Japanese honey, and their potential for conferring macrolide and lincosamide resistance in the American foulbrood pathogen Paenibacillus larvae.</title>
        <authorList>
            <person name="Okamoto M."/>
            <person name="Kumagai M."/>
            <person name="Kanamori H."/>
            <person name="Takamatsu D."/>
        </authorList>
    </citation>
    <scope>NUCLEOTIDE SEQUENCE [LARGE SCALE GENOMIC DNA]</scope>
    <source>
        <strain evidence="2 3">J42TS3</strain>
    </source>
</reference>
<organism evidence="2 3">
    <name type="scientific">Paenibacillus vini</name>
    <dbReference type="NCBI Taxonomy" id="1476024"/>
    <lineage>
        <taxon>Bacteria</taxon>
        <taxon>Bacillati</taxon>
        <taxon>Bacillota</taxon>
        <taxon>Bacilli</taxon>
        <taxon>Bacillales</taxon>
        <taxon>Paenibacillaceae</taxon>
        <taxon>Paenibacillus</taxon>
    </lineage>
</organism>
<name>A0ABQ4MAQ4_9BACL</name>
<dbReference type="RefSeq" id="WP_213654727.1">
    <property type="nucleotide sequence ID" value="NZ_BOSL01000005.1"/>
</dbReference>
<accession>A0ABQ4MAQ4</accession>
<proteinExistence type="predicted"/>
<keyword evidence="1" id="KW-0732">Signal</keyword>
<evidence type="ECO:0000313" key="2">
    <source>
        <dbReference type="EMBL" id="GIP53073.1"/>
    </source>
</evidence>
<evidence type="ECO:0000256" key="1">
    <source>
        <dbReference type="SAM" id="SignalP"/>
    </source>
</evidence>
<evidence type="ECO:0008006" key="4">
    <source>
        <dbReference type="Google" id="ProtNLM"/>
    </source>
</evidence>
<dbReference type="Proteomes" id="UP000679992">
    <property type="component" value="Unassembled WGS sequence"/>
</dbReference>
<comment type="caution">
    <text evidence="2">The sequence shown here is derived from an EMBL/GenBank/DDBJ whole genome shotgun (WGS) entry which is preliminary data.</text>
</comment>
<protein>
    <recommendedName>
        <fullName evidence="4">Peptidase</fullName>
    </recommendedName>
</protein>
<sequence>MKKMNKAIATASLLAMTAIPLAAFAQDVPPPTKTPDLSMVQNQNQVKIVPGTLGQITDFINDETGKLITVKGRGLAPTDQSEIILAITKDTKIVDAKGNKVALKTIIDEKKAIKAFYGPNITKSLPARGTALTLVVQDQSFTAIDGVVSEVRENGIFVKGTDIYSGFEDSIVLHFADKTQLVDQTGKAITASEIKEGMTVRAFYGPAVMLSLPAQSTTNYVVVNTEETEMPSEEAPGTNGVITNIADNTITVIGNPLEQGGINYIFLKVDEETQIVDENGVALTKDALKADQRIIAYYPEVMLMIYPAQSHADKIVVQSAVAPKVEGTIQASDLASEGQVYVNVGSDDSKNNDVILNISEDTVIIPLLAGEPKLKAGMKIVAYHSPIMTRSLPGMTNAEIVIVTEDKDAVMPR</sequence>
<gene>
    <name evidence="2" type="ORF">J42TS3_21080</name>
</gene>
<keyword evidence="3" id="KW-1185">Reference proteome</keyword>
<dbReference type="EMBL" id="BOSL01000005">
    <property type="protein sequence ID" value="GIP53073.1"/>
    <property type="molecule type" value="Genomic_DNA"/>
</dbReference>